<proteinExistence type="inferred from homology"/>
<dbReference type="InterPro" id="IPR051416">
    <property type="entry name" value="phD-YefM_TA_antitoxins"/>
</dbReference>
<comment type="function">
    <text evidence="2">Antitoxin component of a type II toxin-antitoxin (TA) system.</text>
</comment>
<dbReference type="InterPro" id="IPR006442">
    <property type="entry name" value="Antitoxin_Phd/YefM"/>
</dbReference>
<dbReference type="Pfam" id="PF02604">
    <property type="entry name" value="PhdYeFM_antitox"/>
    <property type="match status" value="1"/>
</dbReference>
<dbReference type="PANTHER" id="PTHR35377:SF7">
    <property type="entry name" value="SSL1004 PROTEIN"/>
    <property type="match status" value="1"/>
</dbReference>
<sequence length="89" mass="10124">MTTVSIKDAKNRLTELARQVEKGETIVVTRNGKPVFDLVPHQPKRGLRLDAVDEFKKRHDLQSIVTFIAEDFDAPLPEDFLLRPLPDDA</sequence>
<organism evidence="3 4">
    <name type="scientific">Methylocystis rosea</name>
    <dbReference type="NCBI Taxonomy" id="173366"/>
    <lineage>
        <taxon>Bacteria</taxon>
        <taxon>Pseudomonadati</taxon>
        <taxon>Pseudomonadota</taxon>
        <taxon>Alphaproteobacteria</taxon>
        <taxon>Hyphomicrobiales</taxon>
        <taxon>Methylocystaceae</taxon>
        <taxon>Methylocystis</taxon>
    </lineage>
</organism>
<evidence type="ECO:0000313" key="4">
    <source>
        <dbReference type="Proteomes" id="UP000273982"/>
    </source>
</evidence>
<name>A0A3G8MAX5_9HYPH</name>
<dbReference type="SUPFAM" id="SSF143120">
    <property type="entry name" value="YefM-like"/>
    <property type="match status" value="1"/>
</dbReference>
<dbReference type="Proteomes" id="UP000273982">
    <property type="component" value="Chromosome"/>
</dbReference>
<protein>
    <recommendedName>
        <fullName evidence="2">Antitoxin</fullName>
    </recommendedName>
</protein>
<dbReference type="PANTHER" id="PTHR35377">
    <property type="entry name" value="ANTITOXIN VAPB49-RELATED-RELATED"/>
    <property type="match status" value="1"/>
</dbReference>
<dbReference type="AlphaFoldDB" id="A0A3G8MAX5"/>
<evidence type="ECO:0000313" key="3">
    <source>
        <dbReference type="EMBL" id="AZG78475.1"/>
    </source>
</evidence>
<dbReference type="Gene3D" id="3.40.1620.10">
    <property type="entry name" value="YefM-like domain"/>
    <property type="match status" value="1"/>
</dbReference>
<accession>A0A3G8MAX5</accession>
<reference evidence="3 4" key="1">
    <citation type="submission" date="2018-11" db="EMBL/GenBank/DDBJ databases">
        <title>Genome squencing of methanotrophic bacteria isolated from alkaline groundwater in Korea.</title>
        <authorList>
            <person name="Nguyen L.N."/>
        </authorList>
    </citation>
    <scope>NUCLEOTIDE SEQUENCE [LARGE SCALE GENOMIC DNA]</scope>
    <source>
        <strain evidence="3 4">GW6</strain>
    </source>
</reference>
<dbReference type="NCBIfam" id="TIGR01552">
    <property type="entry name" value="phd_fam"/>
    <property type="match status" value="1"/>
</dbReference>
<dbReference type="InterPro" id="IPR036165">
    <property type="entry name" value="YefM-like_sf"/>
</dbReference>
<evidence type="ECO:0000256" key="2">
    <source>
        <dbReference type="RuleBase" id="RU362080"/>
    </source>
</evidence>
<dbReference type="KEGG" id="mros:EHO51_02650"/>
<comment type="similarity">
    <text evidence="1 2">Belongs to the phD/YefM antitoxin family.</text>
</comment>
<evidence type="ECO:0000256" key="1">
    <source>
        <dbReference type="ARBA" id="ARBA00009981"/>
    </source>
</evidence>
<gene>
    <name evidence="3" type="ORF">EHO51_02650</name>
</gene>
<dbReference type="EMBL" id="CP034086">
    <property type="protein sequence ID" value="AZG78475.1"/>
    <property type="molecule type" value="Genomic_DNA"/>
</dbReference>
<dbReference type="RefSeq" id="WP_124740013.1">
    <property type="nucleotide sequence ID" value="NZ_CP034086.1"/>
</dbReference>